<evidence type="ECO:0000256" key="12">
    <source>
        <dbReference type="ARBA" id="ARBA00023012"/>
    </source>
</evidence>
<evidence type="ECO:0000256" key="8">
    <source>
        <dbReference type="ARBA" id="ARBA00022741"/>
    </source>
</evidence>
<comment type="catalytic activity">
    <reaction evidence="1">
        <text>ATP + protein L-histidine = ADP + protein N-phospho-L-histidine.</text>
        <dbReference type="EC" id="2.7.13.3"/>
    </reaction>
</comment>
<keyword evidence="12" id="KW-0902">Two-component regulatory system</keyword>
<evidence type="ECO:0000256" key="9">
    <source>
        <dbReference type="ARBA" id="ARBA00022777"/>
    </source>
</evidence>
<dbReference type="GO" id="GO:0000155">
    <property type="term" value="F:phosphorelay sensor kinase activity"/>
    <property type="evidence" value="ECO:0007669"/>
    <property type="project" value="InterPro"/>
</dbReference>
<accession>A0A850HFP0</accession>
<keyword evidence="13 14" id="KW-0472">Membrane</keyword>
<gene>
    <name evidence="17" type="ORF">G5A66_01845</name>
    <name evidence="16" type="ORF">G5A75_00965</name>
</gene>
<dbReference type="InterPro" id="IPR003594">
    <property type="entry name" value="HATPase_dom"/>
</dbReference>
<dbReference type="InterPro" id="IPR005467">
    <property type="entry name" value="His_kinase_dom"/>
</dbReference>
<dbReference type="PROSITE" id="PS50109">
    <property type="entry name" value="HIS_KIN"/>
    <property type="match status" value="1"/>
</dbReference>
<dbReference type="AlphaFoldDB" id="A0A850HFP0"/>
<protein>
    <recommendedName>
        <fullName evidence="3">histidine kinase</fullName>
        <ecNumber evidence="3">2.7.13.3</ecNumber>
    </recommendedName>
</protein>
<name>A0A850HFP0_9FIRM</name>
<proteinExistence type="predicted"/>
<evidence type="ECO:0000313" key="19">
    <source>
        <dbReference type="Proteomes" id="UP000701680"/>
    </source>
</evidence>
<dbReference type="SUPFAM" id="SSF55874">
    <property type="entry name" value="ATPase domain of HSP90 chaperone/DNA topoisomerase II/histidine kinase"/>
    <property type="match status" value="1"/>
</dbReference>
<evidence type="ECO:0000313" key="17">
    <source>
        <dbReference type="EMBL" id="NVH57410.1"/>
    </source>
</evidence>
<dbReference type="SMART" id="SM00388">
    <property type="entry name" value="HisKA"/>
    <property type="match status" value="1"/>
</dbReference>
<keyword evidence="9 17" id="KW-0418">Kinase</keyword>
<dbReference type="InterPro" id="IPR036890">
    <property type="entry name" value="HATPase_C_sf"/>
</dbReference>
<dbReference type="RefSeq" id="WP_244094089.1">
    <property type="nucleotide sequence ID" value="NZ_JAAITX010000001.1"/>
</dbReference>
<dbReference type="EMBL" id="JAAITX010000001">
    <property type="protein sequence ID" value="NVH57410.1"/>
    <property type="molecule type" value="Genomic_DNA"/>
</dbReference>
<dbReference type="CDD" id="cd00082">
    <property type="entry name" value="HisKA"/>
    <property type="match status" value="1"/>
</dbReference>
<dbReference type="PANTHER" id="PTHR45528:SF1">
    <property type="entry name" value="SENSOR HISTIDINE KINASE CPXA"/>
    <property type="match status" value="1"/>
</dbReference>
<reference evidence="17" key="2">
    <citation type="submission" date="2020-02" db="EMBL/GenBank/DDBJ databases">
        <authorList>
            <person name="Littmann E."/>
            <person name="Sorbara M."/>
        </authorList>
    </citation>
    <scope>NUCLEOTIDE SEQUENCE</scope>
    <source>
        <strain evidence="17">MSK.17.11</strain>
        <strain evidence="16">MSK.17.38</strain>
    </source>
</reference>
<dbReference type="Pfam" id="PF00512">
    <property type="entry name" value="HisKA"/>
    <property type="match status" value="1"/>
</dbReference>
<keyword evidence="5" id="KW-0597">Phosphoprotein</keyword>
<organism evidence="17 18">
    <name type="scientific">Dorea phocaeensis</name>
    <dbReference type="NCBI Taxonomy" id="2040291"/>
    <lineage>
        <taxon>Bacteria</taxon>
        <taxon>Bacillati</taxon>
        <taxon>Bacillota</taxon>
        <taxon>Clostridia</taxon>
        <taxon>Lachnospirales</taxon>
        <taxon>Lachnospiraceae</taxon>
        <taxon>Dorea</taxon>
    </lineage>
</organism>
<dbReference type="Proteomes" id="UP000701680">
    <property type="component" value="Unassembled WGS sequence"/>
</dbReference>
<keyword evidence="8" id="KW-0547">Nucleotide-binding</keyword>
<dbReference type="EC" id="2.7.13.3" evidence="3"/>
<evidence type="ECO:0000256" key="14">
    <source>
        <dbReference type="SAM" id="Phobius"/>
    </source>
</evidence>
<feature type="transmembrane region" description="Helical" evidence="14">
    <location>
        <begin position="292"/>
        <end position="313"/>
    </location>
</feature>
<feature type="transmembrane region" description="Helical" evidence="14">
    <location>
        <begin position="372"/>
        <end position="405"/>
    </location>
</feature>
<comment type="subcellular location">
    <subcellularLocation>
        <location evidence="2">Cell membrane</location>
        <topology evidence="2">Multi-pass membrane protein</topology>
    </subcellularLocation>
</comment>
<keyword evidence="11 14" id="KW-1133">Transmembrane helix</keyword>
<dbReference type="GO" id="GO:0005524">
    <property type="term" value="F:ATP binding"/>
    <property type="evidence" value="ECO:0007669"/>
    <property type="project" value="UniProtKB-KW"/>
</dbReference>
<dbReference type="GO" id="GO:0005886">
    <property type="term" value="C:plasma membrane"/>
    <property type="evidence" value="ECO:0007669"/>
    <property type="project" value="UniProtKB-SubCell"/>
</dbReference>
<dbReference type="Proteomes" id="UP000528555">
    <property type="component" value="Unassembled WGS sequence"/>
</dbReference>
<evidence type="ECO:0000256" key="7">
    <source>
        <dbReference type="ARBA" id="ARBA00022692"/>
    </source>
</evidence>
<evidence type="ECO:0000256" key="4">
    <source>
        <dbReference type="ARBA" id="ARBA00022475"/>
    </source>
</evidence>
<feature type="transmembrane region" description="Helical" evidence="14">
    <location>
        <begin position="258"/>
        <end position="280"/>
    </location>
</feature>
<comment type="caution">
    <text evidence="17">The sequence shown here is derived from an EMBL/GenBank/DDBJ whole genome shotgun (WGS) entry which is preliminary data.</text>
</comment>
<dbReference type="PANTHER" id="PTHR45528">
    <property type="entry name" value="SENSOR HISTIDINE KINASE CPXA"/>
    <property type="match status" value="1"/>
</dbReference>
<dbReference type="Gene3D" id="1.10.287.130">
    <property type="match status" value="1"/>
</dbReference>
<dbReference type="InterPro" id="IPR036097">
    <property type="entry name" value="HisK_dim/P_sf"/>
</dbReference>
<keyword evidence="4" id="KW-1003">Cell membrane</keyword>
<dbReference type="Gene3D" id="3.30.565.10">
    <property type="entry name" value="Histidine kinase-like ATPase, C-terminal domain"/>
    <property type="match status" value="1"/>
</dbReference>
<keyword evidence="7 14" id="KW-0812">Transmembrane</keyword>
<keyword evidence="10" id="KW-0067">ATP-binding</keyword>
<evidence type="ECO:0000256" key="2">
    <source>
        <dbReference type="ARBA" id="ARBA00004651"/>
    </source>
</evidence>
<dbReference type="FunFam" id="1.10.287.130:FF:000008">
    <property type="entry name" value="Two-component sensor histidine kinase"/>
    <property type="match status" value="1"/>
</dbReference>
<dbReference type="InterPro" id="IPR050398">
    <property type="entry name" value="HssS/ArlS-like"/>
</dbReference>
<dbReference type="SUPFAM" id="SSF47384">
    <property type="entry name" value="Homodimeric domain of signal transducing histidine kinase"/>
    <property type="match status" value="1"/>
</dbReference>
<evidence type="ECO:0000256" key="6">
    <source>
        <dbReference type="ARBA" id="ARBA00022679"/>
    </source>
</evidence>
<evidence type="ECO:0000313" key="16">
    <source>
        <dbReference type="EMBL" id="NSK13461.1"/>
    </source>
</evidence>
<dbReference type="InterPro" id="IPR003661">
    <property type="entry name" value="HisK_dim/P_dom"/>
</dbReference>
<evidence type="ECO:0000256" key="3">
    <source>
        <dbReference type="ARBA" id="ARBA00012438"/>
    </source>
</evidence>
<evidence type="ECO:0000313" key="18">
    <source>
        <dbReference type="Proteomes" id="UP000528555"/>
    </source>
</evidence>
<feature type="transmembrane region" description="Helical" evidence="14">
    <location>
        <begin position="224"/>
        <end position="246"/>
    </location>
</feature>
<dbReference type="EMBL" id="JAAIUO010000001">
    <property type="protein sequence ID" value="NSK13461.1"/>
    <property type="molecule type" value="Genomic_DNA"/>
</dbReference>
<dbReference type="Pfam" id="PF02518">
    <property type="entry name" value="HATPase_c"/>
    <property type="match status" value="1"/>
</dbReference>
<evidence type="ECO:0000256" key="13">
    <source>
        <dbReference type="ARBA" id="ARBA00023136"/>
    </source>
</evidence>
<sequence length="685" mass="78639">MDTKLKNRHKLAIVLILLMIAIPTMAVLSGYPAYSRECENLQNELDEAALCSSDFLEEFVWASYILYSTESDAGMSKVEKEQELEYDFQEELNEFDNLYPYLEYSVEDEEGKTVAESVVNSGKKSIASYGLAMTIHYDRNGIPEAKIQAGEYKSGQIRELRSVLNEFSRNIQDRYQYSAEESADVYMRTPKNRTFTFAMTESNLKAYMDNWHYTGYMVSERTSGVILILLCVVAAAALLLPIFSTLHTGTEKIFRCPMEIVVAAAFFGYIILFDNLWYLFSRNQGRVEALDVLVWTGVFAGTYWAAANVRHLFTMGLKGYLKENSLIVRFSGKIKKGVRWMIEKCKAGLDKIYRSFDYIDLDDKNNRFILKLVLVNFVILVCICSIWVFGIIALVIYSVILFLILRKYFNDLKAKYAILLKATNQMAEGNLDVEITEDLGVFTPFKAEMEKIRQGFKLAVDKEVKSQRMKTELITNVSHDLKTPLTAIITYVNLLKEEKDEEKQKEYIDVLERKSLRLKVLIEDLFEISKANSQNVTLNVVDVDIVNLFKQVKLEMEDKFAAAGLEFRCDYPEEKIVIPLDSQKTFRIFENLLVNITKYAMPHTRVYVRIAREAGKTVIQLKNMSAQELNFNPEELTERFVRGDVSRNTEGSGLGLAIVKSFVELQKGEMQIETEADLFKVEITF</sequence>
<feature type="domain" description="Histidine kinase" evidence="15">
    <location>
        <begin position="476"/>
        <end position="685"/>
    </location>
</feature>
<evidence type="ECO:0000256" key="11">
    <source>
        <dbReference type="ARBA" id="ARBA00022989"/>
    </source>
</evidence>
<reference evidence="18 19" key="1">
    <citation type="journal article" date="2020" name="Cell Host Microbe">
        <title>Functional and Genomic Variation between Human-Derived Isolates of Lachnospiraceae Reveals Inter- and Intra-Species Diversity.</title>
        <authorList>
            <person name="Sorbara M.T."/>
            <person name="Littmann E.R."/>
            <person name="Fontana E."/>
            <person name="Moody T.U."/>
            <person name="Kohout C.E."/>
            <person name="Gjonbalaj M."/>
            <person name="Eaton V."/>
            <person name="Seok R."/>
            <person name="Leiner I.M."/>
            <person name="Pamer E.G."/>
        </authorList>
    </citation>
    <scope>NUCLEOTIDE SEQUENCE [LARGE SCALE GENOMIC DNA]</scope>
    <source>
        <strain evidence="17 18">MSK.17.11</strain>
        <strain evidence="16 19">MSK.17.38</strain>
    </source>
</reference>
<evidence type="ECO:0000256" key="5">
    <source>
        <dbReference type="ARBA" id="ARBA00022553"/>
    </source>
</evidence>
<keyword evidence="6" id="KW-0808">Transferase</keyword>
<evidence type="ECO:0000259" key="15">
    <source>
        <dbReference type="PROSITE" id="PS50109"/>
    </source>
</evidence>
<evidence type="ECO:0000256" key="10">
    <source>
        <dbReference type="ARBA" id="ARBA00022840"/>
    </source>
</evidence>
<keyword evidence="18" id="KW-1185">Reference proteome</keyword>
<evidence type="ECO:0000256" key="1">
    <source>
        <dbReference type="ARBA" id="ARBA00000085"/>
    </source>
</evidence>